<protein>
    <recommendedName>
        <fullName evidence="4">CUB domain-containing protein</fullName>
    </recommendedName>
</protein>
<dbReference type="InterPro" id="IPR000859">
    <property type="entry name" value="CUB_dom"/>
</dbReference>
<dbReference type="Pfam" id="PF00431">
    <property type="entry name" value="CUB"/>
    <property type="match status" value="1"/>
</dbReference>
<dbReference type="Gene3D" id="2.60.120.200">
    <property type="match status" value="1"/>
</dbReference>
<dbReference type="InterPro" id="IPR035914">
    <property type="entry name" value="Sperma_CUB_dom_sf"/>
</dbReference>
<dbReference type="PROSITE" id="PS01180">
    <property type="entry name" value="CUB"/>
    <property type="match status" value="1"/>
</dbReference>
<feature type="chain" id="PRO_5005537475" description="CUB domain-containing protein" evidence="3">
    <location>
        <begin position="23"/>
        <end position="334"/>
    </location>
</feature>
<keyword evidence="1" id="KW-0677">Repeat</keyword>
<accession>A0A0L0DG54</accession>
<dbReference type="STRING" id="461836.A0A0L0DG54"/>
<feature type="domain" description="CUB" evidence="4">
    <location>
        <begin position="23"/>
        <end position="136"/>
    </location>
</feature>
<dbReference type="GeneID" id="25566271"/>
<keyword evidence="2" id="KW-1015">Disulfide bond</keyword>
<sequence>MLQRTGRWFAFLVLCLATGVFACSDESYTSVGSATSGTIATPGSSYINNADCSYTFDFVHGGIELVFNTFDLENGFDYMYIYEGTTIPSAEFLKIRVTGNEAAGKTMYFEASQVVVVFQSNSFTTRTGYSINWARKTFSASSPGPPSPLATPECSYSEPPTGSWPSLEIVGDATFEFNLRLDTTAMTSRVDIFSFHSTTTDFIIRFLGDDIFDQPGTTNEAHRTIGFQATGGFGYYEAQAPTGSASPGVDVHLAGVFDSGTGTWSIFVDGMPKTTLVLQQSSSPYTLSSSGLGLNIGYYRMRWEVADRMWDMRVWNYSRTAAEIDDRLDWPLSP</sequence>
<feature type="signal peptide" evidence="3">
    <location>
        <begin position="1"/>
        <end position="22"/>
    </location>
</feature>
<keyword evidence="3" id="KW-0732">Signal</keyword>
<proteinExistence type="predicted"/>
<dbReference type="PROSITE" id="PS51257">
    <property type="entry name" value="PROKAR_LIPOPROTEIN"/>
    <property type="match status" value="1"/>
</dbReference>
<evidence type="ECO:0000313" key="5">
    <source>
        <dbReference type="EMBL" id="KNC51322.1"/>
    </source>
</evidence>
<dbReference type="Gene3D" id="2.60.120.290">
    <property type="entry name" value="Spermadhesin, CUB domain"/>
    <property type="match status" value="1"/>
</dbReference>
<dbReference type="CDD" id="cd00041">
    <property type="entry name" value="CUB"/>
    <property type="match status" value="1"/>
</dbReference>
<dbReference type="Pfam" id="PF13385">
    <property type="entry name" value="Laminin_G_3"/>
    <property type="match status" value="1"/>
</dbReference>
<dbReference type="SMART" id="SM00042">
    <property type="entry name" value="CUB"/>
    <property type="match status" value="1"/>
</dbReference>
<evidence type="ECO:0000259" key="4">
    <source>
        <dbReference type="PROSITE" id="PS01180"/>
    </source>
</evidence>
<dbReference type="SUPFAM" id="SSF49899">
    <property type="entry name" value="Concanavalin A-like lectins/glucanases"/>
    <property type="match status" value="1"/>
</dbReference>
<reference evidence="5 6" key="1">
    <citation type="submission" date="2010-05" db="EMBL/GenBank/DDBJ databases">
        <title>The Genome Sequence of Thecamonas trahens ATCC 50062.</title>
        <authorList>
            <consortium name="The Broad Institute Genome Sequencing Platform"/>
            <person name="Russ C."/>
            <person name="Cuomo C."/>
            <person name="Shea T."/>
            <person name="Young S.K."/>
            <person name="Zeng Q."/>
            <person name="Koehrsen M."/>
            <person name="Haas B."/>
            <person name="Borodovsky M."/>
            <person name="Guigo R."/>
            <person name="Alvarado L."/>
            <person name="Berlin A."/>
            <person name="Bochicchio J."/>
            <person name="Borenstein D."/>
            <person name="Chapman S."/>
            <person name="Chen Z."/>
            <person name="Freedman E."/>
            <person name="Gellesch M."/>
            <person name="Goldberg J."/>
            <person name="Griggs A."/>
            <person name="Gujja S."/>
            <person name="Heilman E."/>
            <person name="Heiman D."/>
            <person name="Hepburn T."/>
            <person name="Howarth C."/>
            <person name="Jen D."/>
            <person name="Larson L."/>
            <person name="Mehta T."/>
            <person name="Park D."/>
            <person name="Pearson M."/>
            <person name="Roberts A."/>
            <person name="Saif S."/>
            <person name="Shenoy N."/>
            <person name="Sisk P."/>
            <person name="Stolte C."/>
            <person name="Sykes S."/>
            <person name="Thomson T."/>
            <person name="Walk T."/>
            <person name="White J."/>
            <person name="Yandava C."/>
            <person name="Burger G."/>
            <person name="Gray M.W."/>
            <person name="Holland P.W.H."/>
            <person name="King N."/>
            <person name="Lang F.B.F."/>
            <person name="Roger A.J."/>
            <person name="Ruiz-Trillo I."/>
            <person name="Lander E."/>
            <person name="Nusbaum C."/>
        </authorList>
    </citation>
    <scope>NUCLEOTIDE SEQUENCE [LARGE SCALE GENOMIC DNA]</scope>
    <source>
        <strain evidence="5 6">ATCC 50062</strain>
    </source>
</reference>
<dbReference type="EMBL" id="GL349466">
    <property type="protein sequence ID" value="KNC51322.1"/>
    <property type="molecule type" value="Genomic_DNA"/>
</dbReference>
<evidence type="ECO:0000256" key="3">
    <source>
        <dbReference type="SAM" id="SignalP"/>
    </source>
</evidence>
<dbReference type="AlphaFoldDB" id="A0A0L0DG54"/>
<evidence type="ECO:0000256" key="2">
    <source>
        <dbReference type="ARBA" id="ARBA00023157"/>
    </source>
</evidence>
<dbReference type="OrthoDB" id="431034at2759"/>
<name>A0A0L0DG54_THETB</name>
<dbReference type="Proteomes" id="UP000054408">
    <property type="component" value="Unassembled WGS sequence"/>
</dbReference>
<dbReference type="RefSeq" id="XP_013756244.1">
    <property type="nucleotide sequence ID" value="XM_013900790.1"/>
</dbReference>
<dbReference type="PANTHER" id="PTHR24251">
    <property type="entry name" value="OVOCHYMASE-RELATED"/>
    <property type="match status" value="1"/>
</dbReference>
<dbReference type="InterPro" id="IPR013320">
    <property type="entry name" value="ConA-like_dom_sf"/>
</dbReference>
<keyword evidence="6" id="KW-1185">Reference proteome</keyword>
<evidence type="ECO:0000313" key="6">
    <source>
        <dbReference type="Proteomes" id="UP000054408"/>
    </source>
</evidence>
<gene>
    <name evidence="5" type="ORF">AMSG_07333</name>
</gene>
<evidence type="ECO:0000256" key="1">
    <source>
        <dbReference type="ARBA" id="ARBA00022737"/>
    </source>
</evidence>
<dbReference type="SUPFAM" id="SSF49854">
    <property type="entry name" value="Spermadhesin, CUB domain"/>
    <property type="match status" value="1"/>
</dbReference>
<organism evidence="5 6">
    <name type="scientific">Thecamonas trahens ATCC 50062</name>
    <dbReference type="NCBI Taxonomy" id="461836"/>
    <lineage>
        <taxon>Eukaryota</taxon>
        <taxon>Apusozoa</taxon>
        <taxon>Apusomonadida</taxon>
        <taxon>Apusomonadidae</taxon>
        <taxon>Thecamonas</taxon>
    </lineage>
</organism>